<keyword evidence="3" id="KW-1185">Reference proteome</keyword>
<evidence type="ECO:0000256" key="1">
    <source>
        <dbReference type="SAM" id="MobiDB-lite"/>
    </source>
</evidence>
<feature type="compositionally biased region" description="Basic residues" evidence="1">
    <location>
        <begin position="1"/>
        <end position="16"/>
    </location>
</feature>
<sequence>MYCRRVARSSAHRPARIRAPTLSARDSRMPSHAAHIPLELCRIICNELRRPTASGLPAGTLSHVNLALACKYWSGPALDALWENMHSLAPLLALLPPGLLRLGQTYYNIPDYQVYQMHWSRFDRYSRRVRRLRVSGADGKVDFDAIINLVSSSPRPILPALMGLEWGHWYCNLDMDPRLGPVLSAIVTPSLREIAFTTCSKGDDHGDLDQALLTMRDDALGEFFAALPERAPHLKILRLGGPLTNVSLEFLSKFRLLRTLDFSDIPLRAGGFLNAPFLDTLSSLSTLTTLRISGLEMHPEDVAGTRCILHALEDFEAEYTQPLTALELLRRVSSSKMRKFSLRLVNESVEIEHVQLLFQSLQRFARSITTIKLDFWDTNFDCESSPDGISIFAVIEPLIHLPCLDHVRLRLAHSPEIVFTPFRLLDEDIERMVSAWPKLEQLLLEFDVVEPGTTLQSLITCAKLIPHIRELELPGMRVARDFLQADLGPVKSACCLVSLSLRGLKYVRDDAEAIASTLYRLFPYINTATIGKNLPPDISEWYIWKARLHSGRL</sequence>
<reference evidence="2 3" key="1">
    <citation type="journal article" date="2012" name="Science">
        <title>The Paleozoic origin of enzymatic lignin decomposition reconstructed from 31 fungal genomes.</title>
        <authorList>
            <person name="Floudas D."/>
            <person name="Binder M."/>
            <person name="Riley R."/>
            <person name="Barry K."/>
            <person name="Blanchette R.A."/>
            <person name="Henrissat B."/>
            <person name="Martinez A.T."/>
            <person name="Otillar R."/>
            <person name="Spatafora J.W."/>
            <person name="Yadav J.S."/>
            <person name="Aerts A."/>
            <person name="Benoit I."/>
            <person name="Boyd A."/>
            <person name="Carlson A."/>
            <person name="Copeland A."/>
            <person name="Coutinho P.M."/>
            <person name="de Vries R.P."/>
            <person name="Ferreira P."/>
            <person name="Findley K."/>
            <person name="Foster B."/>
            <person name="Gaskell J."/>
            <person name="Glotzer D."/>
            <person name="Gorecki P."/>
            <person name="Heitman J."/>
            <person name="Hesse C."/>
            <person name="Hori C."/>
            <person name="Igarashi K."/>
            <person name="Jurgens J.A."/>
            <person name="Kallen N."/>
            <person name="Kersten P."/>
            <person name="Kohler A."/>
            <person name="Kuees U."/>
            <person name="Kumar T.K.A."/>
            <person name="Kuo A."/>
            <person name="LaButti K."/>
            <person name="Larrondo L.F."/>
            <person name="Lindquist E."/>
            <person name="Ling A."/>
            <person name="Lombard V."/>
            <person name="Lucas S."/>
            <person name="Lundell T."/>
            <person name="Martin R."/>
            <person name="McLaughlin D.J."/>
            <person name="Morgenstern I."/>
            <person name="Morin E."/>
            <person name="Murat C."/>
            <person name="Nagy L.G."/>
            <person name="Nolan M."/>
            <person name="Ohm R.A."/>
            <person name="Patyshakuliyeva A."/>
            <person name="Rokas A."/>
            <person name="Ruiz-Duenas F.J."/>
            <person name="Sabat G."/>
            <person name="Salamov A."/>
            <person name="Samejima M."/>
            <person name="Schmutz J."/>
            <person name="Slot J.C."/>
            <person name="St John F."/>
            <person name="Stenlid J."/>
            <person name="Sun H."/>
            <person name="Sun S."/>
            <person name="Syed K."/>
            <person name="Tsang A."/>
            <person name="Wiebenga A."/>
            <person name="Young D."/>
            <person name="Pisabarro A."/>
            <person name="Eastwood D.C."/>
            <person name="Martin F."/>
            <person name="Cullen D."/>
            <person name="Grigoriev I.V."/>
            <person name="Hibbett D.S."/>
        </authorList>
    </citation>
    <scope>NUCLEOTIDE SEQUENCE [LARGE SCALE GENOMIC DNA]</scope>
    <source>
        <strain evidence="2 3">ATCC 11539</strain>
    </source>
</reference>
<dbReference type="EMBL" id="KB469306">
    <property type="protein sequence ID" value="EPQ52982.1"/>
    <property type="molecule type" value="Genomic_DNA"/>
</dbReference>
<evidence type="ECO:0008006" key="4">
    <source>
        <dbReference type="Google" id="ProtNLM"/>
    </source>
</evidence>
<proteinExistence type="predicted"/>
<dbReference type="Gene3D" id="3.80.10.10">
    <property type="entry name" value="Ribonuclease Inhibitor"/>
    <property type="match status" value="1"/>
</dbReference>
<dbReference type="Proteomes" id="UP000030669">
    <property type="component" value="Unassembled WGS sequence"/>
</dbReference>
<dbReference type="KEGG" id="gtr:GLOTRDRAFT_95043"/>
<dbReference type="GeneID" id="19309672"/>
<dbReference type="RefSeq" id="XP_007868301.1">
    <property type="nucleotide sequence ID" value="XM_007870110.1"/>
</dbReference>
<gene>
    <name evidence="2" type="ORF">GLOTRDRAFT_95043</name>
</gene>
<dbReference type="AlphaFoldDB" id="S7Q0K4"/>
<evidence type="ECO:0000313" key="2">
    <source>
        <dbReference type="EMBL" id="EPQ52982.1"/>
    </source>
</evidence>
<evidence type="ECO:0000313" key="3">
    <source>
        <dbReference type="Proteomes" id="UP000030669"/>
    </source>
</evidence>
<accession>S7Q0K4</accession>
<dbReference type="OMA" id="SIHALWE"/>
<dbReference type="OrthoDB" id="2963624at2759"/>
<feature type="region of interest" description="Disordered" evidence="1">
    <location>
        <begin position="1"/>
        <end position="24"/>
    </location>
</feature>
<dbReference type="HOGENOM" id="CLU_021164_3_0_1"/>
<name>S7Q0K4_GLOTA</name>
<protein>
    <recommendedName>
        <fullName evidence="4">F-box domain-containing protein</fullName>
    </recommendedName>
</protein>
<organism evidence="2 3">
    <name type="scientific">Gloeophyllum trabeum (strain ATCC 11539 / FP-39264 / Madison 617)</name>
    <name type="common">Brown rot fungus</name>
    <dbReference type="NCBI Taxonomy" id="670483"/>
    <lineage>
        <taxon>Eukaryota</taxon>
        <taxon>Fungi</taxon>
        <taxon>Dikarya</taxon>
        <taxon>Basidiomycota</taxon>
        <taxon>Agaricomycotina</taxon>
        <taxon>Agaricomycetes</taxon>
        <taxon>Gloeophyllales</taxon>
        <taxon>Gloeophyllaceae</taxon>
        <taxon>Gloeophyllum</taxon>
    </lineage>
</organism>
<dbReference type="SUPFAM" id="SSF52047">
    <property type="entry name" value="RNI-like"/>
    <property type="match status" value="1"/>
</dbReference>
<dbReference type="InterPro" id="IPR032675">
    <property type="entry name" value="LRR_dom_sf"/>
</dbReference>